<evidence type="ECO:0000313" key="2">
    <source>
        <dbReference type="Proteomes" id="UP000792457"/>
    </source>
</evidence>
<dbReference type="AlphaFoldDB" id="A0A8K0P4I3"/>
<keyword evidence="2" id="KW-1185">Reference proteome</keyword>
<dbReference type="Proteomes" id="UP000792457">
    <property type="component" value="Unassembled WGS sequence"/>
</dbReference>
<comment type="caution">
    <text evidence="1">The sequence shown here is derived from an EMBL/GenBank/DDBJ whole genome shotgun (WGS) entry which is preliminary data.</text>
</comment>
<protein>
    <submittedName>
        <fullName evidence="1">Uncharacterized protein</fullName>
    </submittedName>
</protein>
<evidence type="ECO:0000313" key="1">
    <source>
        <dbReference type="EMBL" id="KAG8232038.1"/>
    </source>
</evidence>
<reference evidence="1" key="2">
    <citation type="submission" date="2017-10" db="EMBL/GenBank/DDBJ databases">
        <title>Ladona fulva Genome sequencing and assembly.</title>
        <authorList>
            <person name="Murali S."/>
            <person name="Richards S."/>
            <person name="Bandaranaike D."/>
            <person name="Bellair M."/>
            <person name="Blankenburg K."/>
            <person name="Chao H."/>
            <person name="Dinh H."/>
            <person name="Doddapaneni H."/>
            <person name="Dugan-Rocha S."/>
            <person name="Elkadiri S."/>
            <person name="Gnanaolivu R."/>
            <person name="Hernandez B."/>
            <person name="Skinner E."/>
            <person name="Javaid M."/>
            <person name="Lee S."/>
            <person name="Li M."/>
            <person name="Ming W."/>
            <person name="Munidasa M."/>
            <person name="Muniz J."/>
            <person name="Nguyen L."/>
            <person name="Hughes D."/>
            <person name="Osuji N."/>
            <person name="Pu L.-L."/>
            <person name="Puazo M."/>
            <person name="Qu C."/>
            <person name="Quiroz J."/>
            <person name="Raj R."/>
            <person name="Weissenberger G."/>
            <person name="Xin Y."/>
            <person name="Zou X."/>
            <person name="Han Y."/>
            <person name="Worley K."/>
            <person name="Muzny D."/>
            <person name="Gibbs R."/>
        </authorList>
    </citation>
    <scope>NUCLEOTIDE SEQUENCE</scope>
    <source>
        <strain evidence="1">Sampled in the wild</strain>
    </source>
</reference>
<name>A0A8K0P4I3_LADFU</name>
<organism evidence="1 2">
    <name type="scientific">Ladona fulva</name>
    <name type="common">Scarce chaser dragonfly</name>
    <name type="synonym">Libellula fulva</name>
    <dbReference type="NCBI Taxonomy" id="123851"/>
    <lineage>
        <taxon>Eukaryota</taxon>
        <taxon>Metazoa</taxon>
        <taxon>Ecdysozoa</taxon>
        <taxon>Arthropoda</taxon>
        <taxon>Hexapoda</taxon>
        <taxon>Insecta</taxon>
        <taxon>Pterygota</taxon>
        <taxon>Palaeoptera</taxon>
        <taxon>Odonata</taxon>
        <taxon>Epiprocta</taxon>
        <taxon>Anisoptera</taxon>
        <taxon>Libelluloidea</taxon>
        <taxon>Libellulidae</taxon>
        <taxon>Ladona</taxon>
    </lineage>
</organism>
<accession>A0A8K0P4I3</accession>
<gene>
    <name evidence="1" type="ORF">J437_LFUL012062</name>
</gene>
<dbReference type="EMBL" id="KZ308588">
    <property type="protein sequence ID" value="KAG8232038.1"/>
    <property type="molecule type" value="Genomic_DNA"/>
</dbReference>
<sequence length="80" mass="9068">MESVLRIAYRLDIKSWRIKRTQKTATEAKKKEVQEKLRREMNLLVDLPKQGYGSSNTGNVAGGFFQNPELASEVTGINID</sequence>
<proteinExistence type="predicted"/>
<dbReference type="OrthoDB" id="8193306at2759"/>
<reference evidence="1" key="1">
    <citation type="submission" date="2013-04" db="EMBL/GenBank/DDBJ databases">
        <authorList>
            <person name="Qu J."/>
            <person name="Murali S.C."/>
            <person name="Bandaranaike D."/>
            <person name="Bellair M."/>
            <person name="Blankenburg K."/>
            <person name="Chao H."/>
            <person name="Dinh H."/>
            <person name="Doddapaneni H."/>
            <person name="Downs B."/>
            <person name="Dugan-Rocha S."/>
            <person name="Elkadiri S."/>
            <person name="Gnanaolivu R.D."/>
            <person name="Hernandez B."/>
            <person name="Javaid M."/>
            <person name="Jayaseelan J.C."/>
            <person name="Lee S."/>
            <person name="Li M."/>
            <person name="Ming W."/>
            <person name="Munidasa M."/>
            <person name="Muniz J."/>
            <person name="Nguyen L."/>
            <person name="Ongeri F."/>
            <person name="Osuji N."/>
            <person name="Pu L.-L."/>
            <person name="Puazo M."/>
            <person name="Qu C."/>
            <person name="Quiroz J."/>
            <person name="Raj R."/>
            <person name="Weissenberger G."/>
            <person name="Xin Y."/>
            <person name="Zou X."/>
            <person name="Han Y."/>
            <person name="Richards S."/>
            <person name="Worley K."/>
            <person name="Muzny D."/>
            <person name="Gibbs R."/>
        </authorList>
    </citation>
    <scope>NUCLEOTIDE SEQUENCE</scope>
    <source>
        <strain evidence="1">Sampled in the wild</strain>
    </source>
</reference>